<dbReference type="SUPFAM" id="SSF52172">
    <property type="entry name" value="CheY-like"/>
    <property type="match status" value="1"/>
</dbReference>
<dbReference type="SMART" id="SM00342">
    <property type="entry name" value="HTH_ARAC"/>
    <property type="match status" value="1"/>
</dbReference>
<dbReference type="InterPro" id="IPR003594">
    <property type="entry name" value="HATPase_dom"/>
</dbReference>
<evidence type="ECO:0000259" key="14">
    <source>
        <dbReference type="PROSITE" id="PS50109"/>
    </source>
</evidence>
<dbReference type="InterPro" id="IPR011006">
    <property type="entry name" value="CheY-like_superfamily"/>
</dbReference>
<feature type="domain" description="HTH araC/xylS-type" evidence="13">
    <location>
        <begin position="824"/>
        <end position="923"/>
    </location>
</feature>
<dbReference type="GO" id="GO:0000155">
    <property type="term" value="F:phosphorelay sensor kinase activity"/>
    <property type="evidence" value="ECO:0007669"/>
    <property type="project" value="InterPro"/>
</dbReference>
<dbReference type="SUPFAM" id="SSF55874">
    <property type="entry name" value="ATPase domain of HSP90 chaperone/DNA topoisomerase II/histidine kinase"/>
    <property type="match status" value="1"/>
</dbReference>
<dbReference type="InterPro" id="IPR004358">
    <property type="entry name" value="Sig_transdc_His_kin-like_C"/>
</dbReference>
<dbReference type="Pfam" id="PF00072">
    <property type="entry name" value="Response_reg"/>
    <property type="match status" value="1"/>
</dbReference>
<dbReference type="Pfam" id="PF00512">
    <property type="entry name" value="HisKA"/>
    <property type="match status" value="1"/>
</dbReference>
<evidence type="ECO:0000256" key="7">
    <source>
        <dbReference type="ARBA" id="ARBA00022840"/>
    </source>
</evidence>
<organism evidence="16 17">
    <name type="scientific">Barnesiella viscericola DSM 18177</name>
    <dbReference type="NCBI Taxonomy" id="880074"/>
    <lineage>
        <taxon>Bacteria</taxon>
        <taxon>Pseudomonadati</taxon>
        <taxon>Bacteroidota</taxon>
        <taxon>Bacteroidia</taxon>
        <taxon>Bacteroidales</taxon>
        <taxon>Barnesiellaceae</taxon>
        <taxon>Barnesiella</taxon>
    </lineage>
</organism>
<evidence type="ECO:0000256" key="4">
    <source>
        <dbReference type="ARBA" id="ARBA00022679"/>
    </source>
</evidence>
<keyword evidence="4" id="KW-0808">Transferase</keyword>
<keyword evidence="7" id="KW-0067">ATP-binding</keyword>
<keyword evidence="17" id="KW-1185">Reference proteome</keyword>
<dbReference type="Gene3D" id="3.30.565.10">
    <property type="entry name" value="Histidine kinase-like ATPase, C-terminal domain"/>
    <property type="match status" value="1"/>
</dbReference>
<dbReference type="FunFam" id="3.40.50.2300:FF:000138">
    <property type="entry name" value="Two-component system sensor histidine kinase/response regulator"/>
    <property type="match status" value="1"/>
</dbReference>
<protein>
    <recommendedName>
        <fullName evidence="2">histidine kinase</fullName>
        <ecNumber evidence="2">2.7.13.3</ecNumber>
    </recommendedName>
</protein>
<dbReference type="OrthoDB" id="717811at2"/>
<dbReference type="InterPro" id="IPR013783">
    <property type="entry name" value="Ig-like_fold"/>
</dbReference>
<evidence type="ECO:0000256" key="9">
    <source>
        <dbReference type="ARBA" id="ARBA00023015"/>
    </source>
</evidence>
<dbReference type="SUPFAM" id="SSF46689">
    <property type="entry name" value="Homeodomain-like"/>
    <property type="match status" value="1"/>
</dbReference>
<evidence type="ECO:0000313" key="16">
    <source>
        <dbReference type="EMBL" id="AHF13852.1"/>
    </source>
</evidence>
<dbReference type="KEGG" id="bvs:BARVI_08465"/>
<dbReference type="SMART" id="SM00388">
    <property type="entry name" value="HisKA"/>
    <property type="match status" value="1"/>
</dbReference>
<dbReference type="GeneID" id="90529435"/>
<dbReference type="SUPFAM" id="SSF47384">
    <property type="entry name" value="Homodimeric domain of signal transducing histidine kinase"/>
    <property type="match status" value="1"/>
</dbReference>
<evidence type="ECO:0000256" key="1">
    <source>
        <dbReference type="ARBA" id="ARBA00000085"/>
    </source>
</evidence>
<dbReference type="SMART" id="SM00448">
    <property type="entry name" value="REC"/>
    <property type="match status" value="1"/>
</dbReference>
<evidence type="ECO:0000256" key="2">
    <source>
        <dbReference type="ARBA" id="ARBA00012438"/>
    </source>
</evidence>
<dbReference type="GO" id="GO:0043565">
    <property type="term" value="F:sequence-specific DNA binding"/>
    <property type="evidence" value="ECO:0007669"/>
    <property type="project" value="InterPro"/>
</dbReference>
<evidence type="ECO:0000313" key="17">
    <source>
        <dbReference type="Proteomes" id="UP000018901"/>
    </source>
</evidence>
<dbReference type="PANTHER" id="PTHR43547:SF2">
    <property type="entry name" value="HYBRID SIGNAL TRANSDUCTION HISTIDINE KINASE C"/>
    <property type="match status" value="1"/>
</dbReference>
<dbReference type="CDD" id="cd17574">
    <property type="entry name" value="REC_OmpR"/>
    <property type="match status" value="1"/>
</dbReference>
<dbReference type="GO" id="GO:0003700">
    <property type="term" value="F:DNA-binding transcription factor activity"/>
    <property type="evidence" value="ECO:0007669"/>
    <property type="project" value="InterPro"/>
</dbReference>
<dbReference type="InterPro" id="IPR018062">
    <property type="entry name" value="HTH_AraC-typ_CS"/>
</dbReference>
<dbReference type="HOGENOM" id="CLU_000445_28_1_10"/>
<evidence type="ECO:0000256" key="5">
    <source>
        <dbReference type="ARBA" id="ARBA00022741"/>
    </source>
</evidence>
<keyword evidence="3 12" id="KW-0597">Phosphoprotein</keyword>
<evidence type="ECO:0000256" key="6">
    <source>
        <dbReference type="ARBA" id="ARBA00022777"/>
    </source>
</evidence>
<dbReference type="InterPro" id="IPR015943">
    <property type="entry name" value="WD40/YVTN_repeat-like_dom_sf"/>
</dbReference>
<evidence type="ECO:0000259" key="13">
    <source>
        <dbReference type="PROSITE" id="PS01124"/>
    </source>
</evidence>
<sequence length="940" mass="107564">MYGLYLYDEASNRFIKKNLYCNNTEVKHVNTITEDSNGNLWIGTNEHGVCKYNPATGKTQFLLYDMMKSGNQILSNSVNAIDIDGHYLWIGTSIAGVSRYDMITGTFEDYTAENGKLSNNNIFALKTDHRGGVWIGTNWGLNYINSATGQTQQYTEDDGLANAAISGIVIDSNKHLWISTYYGLSHYNPQSGKFTNYYTSDGLINNEFRRGSYFQSKSGEIFFGGINGITFFFPFENQPSYGLSNLVFTDLFIYNKPVIPDKAKSILKETVDYTRKIVLSHDIKNFSISFSALEYNNPNNVIYQARLNGFEKEWTILPQGSNTVTYTNLKPGKYTLEIKANLPNTTELYRKIKIVITPPIWLSWWAKILYLLILIVGSFCTYISIKHRIAQKKENQKKQNENNIMQSQLQFFTDISHEIRTPLTLILTPIEELIKSTKDPDLKATYKIIDQNGHRILRLVNQVMEMRKLDKGQVKLCAEQTDINDFIHEIIVSFNHLAQEKNIGFDLHIAPDLPSVWIDQEKLDKVIFNVLSNAFKYTPANGEIELSVDINDSFLRIRITDTGCGIPKDLREKVFNRFYQVPNENNKVKMGTGIGLHLSRQLMEIHHGQIFVEDNDQPGTTFVILLPLDDSYLKPEEKKLEHSDRNLATLVQTSISPESTAEALPANSGKNKRKPKLLIVEDNQEIKDYIYKVLSPEYQIFEAKNGKEGLEMTIKELPDCIISDIMMPEMDGIEMCDKIKKNEQTSHIPVIMLTAKTAIEQRIEGLKVGADSYIPKPFNIEHLKIRIQKLIEVRRVMKNKYEGKSNTIKEEISSLKSTDEKFLEKLEKIVKSKMAETDLSVETISQEIGLSRSQLQRKLKQLTQQNPSDYIRITRLRHAAWLLASKNLSISEISYVTGFSSLSHFSNCFKEFYGMSPSHYMEIHRVPKKTQDSEDEAQQS</sequence>
<dbReference type="EC" id="2.7.13.3" evidence="2"/>
<dbReference type="Gene3D" id="2.130.10.10">
    <property type="entry name" value="YVTN repeat-like/Quinoprotein amine dehydrogenase"/>
    <property type="match status" value="1"/>
</dbReference>
<dbReference type="FunFam" id="1.10.287.130:FF:000045">
    <property type="entry name" value="Two-component system sensor histidine kinase/response regulator"/>
    <property type="match status" value="1"/>
</dbReference>
<dbReference type="InterPro" id="IPR001789">
    <property type="entry name" value="Sig_transdc_resp-reg_receiver"/>
</dbReference>
<dbReference type="CDD" id="cd00082">
    <property type="entry name" value="HisKA"/>
    <property type="match status" value="1"/>
</dbReference>
<keyword evidence="9" id="KW-0805">Transcription regulation</keyword>
<dbReference type="Gene3D" id="3.40.50.2300">
    <property type="match status" value="1"/>
</dbReference>
<dbReference type="AlphaFoldDB" id="W0ESV1"/>
<dbReference type="Proteomes" id="UP000018901">
    <property type="component" value="Chromosome"/>
</dbReference>
<dbReference type="InterPro" id="IPR005467">
    <property type="entry name" value="His_kinase_dom"/>
</dbReference>
<dbReference type="CDD" id="cd00075">
    <property type="entry name" value="HATPase"/>
    <property type="match status" value="1"/>
</dbReference>
<feature type="domain" description="Histidine kinase" evidence="14">
    <location>
        <begin position="414"/>
        <end position="630"/>
    </location>
</feature>
<dbReference type="FunFam" id="2.60.40.10:FF:000791">
    <property type="entry name" value="Two-component system sensor histidine kinase/response regulator"/>
    <property type="match status" value="1"/>
</dbReference>
<accession>W0ESV1</accession>
<keyword evidence="5" id="KW-0547">Nucleotide-binding</keyword>
<dbReference type="PROSITE" id="PS00041">
    <property type="entry name" value="HTH_ARAC_FAMILY_1"/>
    <property type="match status" value="1"/>
</dbReference>
<dbReference type="InterPro" id="IPR011110">
    <property type="entry name" value="Reg_prop"/>
</dbReference>
<dbReference type="eggNOG" id="COG2205">
    <property type="taxonomic scope" value="Bacteria"/>
</dbReference>
<evidence type="ECO:0000259" key="15">
    <source>
        <dbReference type="PROSITE" id="PS50110"/>
    </source>
</evidence>
<dbReference type="eggNOG" id="COG0745">
    <property type="taxonomic scope" value="Bacteria"/>
</dbReference>
<dbReference type="PANTHER" id="PTHR43547">
    <property type="entry name" value="TWO-COMPONENT HISTIDINE KINASE"/>
    <property type="match status" value="1"/>
</dbReference>
<dbReference type="PRINTS" id="PR00344">
    <property type="entry name" value="BCTRLSENSOR"/>
</dbReference>
<dbReference type="InterPro" id="IPR009057">
    <property type="entry name" value="Homeodomain-like_sf"/>
</dbReference>
<keyword evidence="10" id="KW-0238">DNA-binding</keyword>
<dbReference type="InterPro" id="IPR036097">
    <property type="entry name" value="HisK_dim/P_sf"/>
</dbReference>
<dbReference type="GO" id="GO:0005524">
    <property type="term" value="F:ATP binding"/>
    <property type="evidence" value="ECO:0007669"/>
    <property type="project" value="UniProtKB-KW"/>
</dbReference>
<dbReference type="Pfam" id="PF12833">
    <property type="entry name" value="HTH_18"/>
    <property type="match status" value="1"/>
</dbReference>
<dbReference type="FunFam" id="3.30.565.10:FF:000037">
    <property type="entry name" value="Hybrid sensor histidine kinase/response regulator"/>
    <property type="match status" value="1"/>
</dbReference>
<name>W0ESV1_9BACT</name>
<dbReference type="PROSITE" id="PS50110">
    <property type="entry name" value="RESPONSE_REGULATORY"/>
    <property type="match status" value="1"/>
</dbReference>
<dbReference type="InterPro" id="IPR018060">
    <property type="entry name" value="HTH_AraC"/>
</dbReference>
<feature type="domain" description="Response regulatory" evidence="15">
    <location>
        <begin position="676"/>
        <end position="791"/>
    </location>
</feature>
<dbReference type="Gene3D" id="2.60.40.10">
    <property type="entry name" value="Immunoglobulins"/>
    <property type="match status" value="1"/>
</dbReference>
<evidence type="ECO:0000256" key="10">
    <source>
        <dbReference type="ARBA" id="ARBA00023125"/>
    </source>
</evidence>
<evidence type="ECO:0000256" key="12">
    <source>
        <dbReference type="PROSITE-ProRule" id="PRU00169"/>
    </source>
</evidence>
<dbReference type="PROSITE" id="PS50109">
    <property type="entry name" value="HIS_KIN"/>
    <property type="match status" value="1"/>
</dbReference>
<dbReference type="SMART" id="SM00387">
    <property type="entry name" value="HATPase_c"/>
    <property type="match status" value="1"/>
</dbReference>
<dbReference type="Pfam" id="PF07494">
    <property type="entry name" value="Reg_prop"/>
    <property type="match status" value="2"/>
</dbReference>
<keyword evidence="6" id="KW-0418">Kinase</keyword>
<dbReference type="PATRIC" id="fig|880074.11.peg.1756"/>
<dbReference type="EMBL" id="CP007034">
    <property type="protein sequence ID" value="AHF13852.1"/>
    <property type="molecule type" value="Genomic_DNA"/>
</dbReference>
<dbReference type="Gene3D" id="1.10.287.130">
    <property type="match status" value="1"/>
</dbReference>
<dbReference type="RefSeq" id="WP_025278767.1">
    <property type="nucleotide sequence ID" value="NZ_CP007034.1"/>
</dbReference>
<dbReference type="InterPro" id="IPR036890">
    <property type="entry name" value="HATPase_C_sf"/>
</dbReference>
<feature type="modified residue" description="4-aspartylphosphate" evidence="12">
    <location>
        <position position="724"/>
    </location>
</feature>
<dbReference type="InterPro" id="IPR003661">
    <property type="entry name" value="HisK_dim/P_dom"/>
</dbReference>
<evidence type="ECO:0000256" key="3">
    <source>
        <dbReference type="ARBA" id="ARBA00022553"/>
    </source>
</evidence>
<evidence type="ECO:0000256" key="8">
    <source>
        <dbReference type="ARBA" id="ARBA00023012"/>
    </source>
</evidence>
<dbReference type="SUPFAM" id="SSF63829">
    <property type="entry name" value="Calcium-dependent phosphotriesterase"/>
    <property type="match status" value="1"/>
</dbReference>
<dbReference type="STRING" id="880074.BARVI_08465"/>
<dbReference type="Pfam" id="PF07495">
    <property type="entry name" value="Y_Y_Y"/>
    <property type="match status" value="1"/>
</dbReference>
<proteinExistence type="predicted"/>
<gene>
    <name evidence="16" type="ORF">BARVI_08465</name>
</gene>
<dbReference type="PROSITE" id="PS01124">
    <property type="entry name" value="HTH_ARAC_FAMILY_2"/>
    <property type="match status" value="1"/>
</dbReference>
<keyword evidence="8" id="KW-0902">Two-component regulatory system</keyword>
<dbReference type="Gene3D" id="1.10.10.60">
    <property type="entry name" value="Homeodomain-like"/>
    <property type="match status" value="1"/>
</dbReference>
<dbReference type="Pfam" id="PF02518">
    <property type="entry name" value="HATPase_c"/>
    <property type="match status" value="1"/>
</dbReference>
<reference evidence="16 17" key="1">
    <citation type="submission" date="2013-12" db="EMBL/GenBank/DDBJ databases">
        <authorList>
            <consortium name="DOE Joint Genome Institute"/>
            <person name="Eisen J."/>
            <person name="Huntemann M."/>
            <person name="Han J."/>
            <person name="Chen A."/>
            <person name="Kyrpides N."/>
            <person name="Mavromatis K."/>
            <person name="Markowitz V."/>
            <person name="Palaniappan K."/>
            <person name="Ivanova N."/>
            <person name="Schaumberg A."/>
            <person name="Pati A."/>
            <person name="Liolios K."/>
            <person name="Nordberg H.P."/>
            <person name="Cantor M.N."/>
            <person name="Hua S.X."/>
            <person name="Woyke T."/>
        </authorList>
    </citation>
    <scope>NUCLEOTIDE SEQUENCE [LARGE SCALE GENOMIC DNA]</scope>
    <source>
        <strain evidence="17">DSM 18177</strain>
    </source>
</reference>
<comment type="catalytic activity">
    <reaction evidence="1">
        <text>ATP + protein L-histidine = ADP + protein N-phospho-L-histidine.</text>
        <dbReference type="EC" id="2.7.13.3"/>
    </reaction>
</comment>
<dbReference type="InterPro" id="IPR011123">
    <property type="entry name" value="Y_Y_Y"/>
</dbReference>
<keyword evidence="11" id="KW-0804">Transcription</keyword>
<evidence type="ECO:0000256" key="11">
    <source>
        <dbReference type="ARBA" id="ARBA00023163"/>
    </source>
</evidence>